<accession>A0A6A8MBB2</accession>
<keyword evidence="10" id="KW-0169">Cobalamin biosynthesis</keyword>
<dbReference type="UniPathway" id="UPA00148">
    <property type="reaction ID" value="UER00236"/>
</dbReference>
<keyword evidence="13" id="KW-0418">Kinase</keyword>
<evidence type="ECO:0000256" key="8">
    <source>
        <dbReference type="ARBA" id="ARBA00012016"/>
    </source>
</evidence>
<dbReference type="InterPro" id="IPR027417">
    <property type="entry name" value="P-loop_NTPase"/>
</dbReference>
<dbReference type="GO" id="GO:0008820">
    <property type="term" value="F:cobinamide phosphate guanylyltransferase activity"/>
    <property type="evidence" value="ECO:0007669"/>
    <property type="project" value="UniProtKB-EC"/>
</dbReference>
<evidence type="ECO:0000256" key="10">
    <source>
        <dbReference type="ARBA" id="ARBA00022573"/>
    </source>
</evidence>
<name>A0A6A8MBB2_9FIRM</name>
<evidence type="ECO:0000256" key="16">
    <source>
        <dbReference type="ARBA" id="ARBA00029570"/>
    </source>
</evidence>
<evidence type="ECO:0000256" key="13">
    <source>
        <dbReference type="ARBA" id="ARBA00022777"/>
    </source>
</evidence>
<keyword evidence="15" id="KW-0342">GTP-binding</keyword>
<comment type="catalytic activity">
    <reaction evidence="1">
        <text>adenosylcob(III)inamide + ATP = adenosylcob(III)inamide phosphate + ADP + H(+)</text>
        <dbReference type="Rhea" id="RHEA:15769"/>
        <dbReference type="ChEBI" id="CHEBI:2480"/>
        <dbReference type="ChEBI" id="CHEBI:15378"/>
        <dbReference type="ChEBI" id="CHEBI:30616"/>
        <dbReference type="ChEBI" id="CHEBI:58502"/>
        <dbReference type="ChEBI" id="CHEBI:456216"/>
        <dbReference type="EC" id="2.7.1.156"/>
    </reaction>
</comment>
<dbReference type="GO" id="GO:0005524">
    <property type="term" value="F:ATP binding"/>
    <property type="evidence" value="ECO:0007669"/>
    <property type="project" value="UniProtKB-KW"/>
</dbReference>
<evidence type="ECO:0000256" key="14">
    <source>
        <dbReference type="ARBA" id="ARBA00022840"/>
    </source>
</evidence>
<evidence type="ECO:0000256" key="17">
    <source>
        <dbReference type="ARBA" id="ARBA00030571"/>
    </source>
</evidence>
<comment type="pathway">
    <text evidence="6">Cofactor biosynthesis; adenosylcobalamin biosynthesis; adenosylcobalamin from cob(II)yrinate a,c-diamide: step 5/7.</text>
</comment>
<comment type="catalytic activity">
    <reaction evidence="3">
        <text>adenosylcob(III)inamide + GTP = adenosylcob(III)inamide phosphate + GDP + H(+)</text>
        <dbReference type="Rhea" id="RHEA:15765"/>
        <dbReference type="ChEBI" id="CHEBI:2480"/>
        <dbReference type="ChEBI" id="CHEBI:15378"/>
        <dbReference type="ChEBI" id="CHEBI:37565"/>
        <dbReference type="ChEBI" id="CHEBI:58189"/>
        <dbReference type="ChEBI" id="CHEBI:58502"/>
        <dbReference type="EC" id="2.7.1.156"/>
    </reaction>
</comment>
<evidence type="ECO:0000256" key="11">
    <source>
        <dbReference type="ARBA" id="ARBA00022679"/>
    </source>
</evidence>
<evidence type="ECO:0000313" key="18">
    <source>
        <dbReference type="EMBL" id="MST69164.1"/>
    </source>
</evidence>
<dbReference type="SUPFAM" id="SSF52540">
    <property type="entry name" value="P-loop containing nucleoside triphosphate hydrolases"/>
    <property type="match status" value="1"/>
</dbReference>
<evidence type="ECO:0000256" key="12">
    <source>
        <dbReference type="ARBA" id="ARBA00022741"/>
    </source>
</evidence>
<dbReference type="EMBL" id="VUNB01000004">
    <property type="protein sequence ID" value="MST69164.1"/>
    <property type="molecule type" value="Genomic_DNA"/>
</dbReference>
<protein>
    <recommendedName>
        <fullName evidence="16">Adenosylcobinamide kinase</fullName>
        <ecNumber evidence="8">2.7.1.156</ecNumber>
        <ecNumber evidence="9">2.7.7.62</ecNumber>
    </recommendedName>
    <alternativeName>
        <fullName evidence="17">Adenosylcobinamide-phosphate guanylyltransferase</fullName>
    </alternativeName>
</protein>
<keyword evidence="12" id="KW-0547">Nucleotide-binding</keyword>
<comment type="pathway">
    <text evidence="5">Cofactor biosynthesis; adenosylcobalamin biosynthesis; adenosylcobalamin from cob(II)yrinate a,c-diamide: step 6/7.</text>
</comment>
<keyword evidence="14" id="KW-0067">ATP-binding</keyword>
<dbReference type="EC" id="2.7.7.62" evidence="9"/>
<dbReference type="PANTHER" id="PTHR34848">
    <property type="match status" value="1"/>
</dbReference>
<evidence type="ECO:0000256" key="4">
    <source>
        <dbReference type="ARBA" id="ARBA00003889"/>
    </source>
</evidence>
<dbReference type="Gene3D" id="3.40.50.300">
    <property type="entry name" value="P-loop containing nucleotide triphosphate hydrolases"/>
    <property type="match status" value="1"/>
</dbReference>
<evidence type="ECO:0000256" key="2">
    <source>
        <dbReference type="ARBA" id="ARBA00000711"/>
    </source>
</evidence>
<reference evidence="18" key="1">
    <citation type="submission" date="2019-09" db="EMBL/GenBank/DDBJ databases">
        <title>In-depth cultivation of the pig gut microbiome towards novel bacterial diversity and tailored functional studies.</title>
        <authorList>
            <person name="Wylensek D."/>
            <person name="Hitch T.C.A."/>
            <person name="Clavel T."/>
        </authorList>
    </citation>
    <scope>NUCLEOTIDE SEQUENCE</scope>
    <source>
        <strain evidence="18">RF-744-FAT-WT-3</strain>
    </source>
</reference>
<comment type="caution">
    <text evidence="18">The sequence shown here is derived from an EMBL/GenBank/DDBJ whole genome shotgun (WGS) entry which is preliminary data.</text>
</comment>
<evidence type="ECO:0000256" key="15">
    <source>
        <dbReference type="ARBA" id="ARBA00023134"/>
    </source>
</evidence>
<dbReference type="EC" id="2.7.1.156" evidence="8"/>
<dbReference type="RefSeq" id="WP_154572630.1">
    <property type="nucleotide sequence ID" value="NZ_VUNB01000004.1"/>
</dbReference>
<dbReference type="Pfam" id="PF02283">
    <property type="entry name" value="CobU"/>
    <property type="match status" value="1"/>
</dbReference>
<organism evidence="18">
    <name type="scientific">Baileyella intestinalis</name>
    <dbReference type="NCBI Taxonomy" id="2606709"/>
    <lineage>
        <taxon>Bacteria</taxon>
        <taxon>Bacillati</taxon>
        <taxon>Bacillota</taxon>
        <taxon>Clostridia</taxon>
        <taxon>Peptostreptococcales</taxon>
        <taxon>Anaerovoracaceae</taxon>
        <taxon>Baileyella</taxon>
    </lineage>
</organism>
<gene>
    <name evidence="18" type="ORF">FYJ66_06110</name>
</gene>
<dbReference type="GO" id="GO:0009236">
    <property type="term" value="P:cobalamin biosynthetic process"/>
    <property type="evidence" value="ECO:0007669"/>
    <property type="project" value="UniProtKB-UniPathway"/>
</dbReference>
<proteinExistence type="inferred from homology"/>
<dbReference type="InterPro" id="IPR003203">
    <property type="entry name" value="CobU/CobP"/>
</dbReference>
<evidence type="ECO:0000256" key="6">
    <source>
        <dbReference type="ARBA" id="ARBA00005159"/>
    </source>
</evidence>
<dbReference type="PANTHER" id="PTHR34848:SF1">
    <property type="entry name" value="BIFUNCTIONAL ADENOSYLCOBALAMIN BIOSYNTHESIS PROTEIN COBU"/>
    <property type="match status" value="1"/>
</dbReference>
<dbReference type="GO" id="GO:0005525">
    <property type="term" value="F:GTP binding"/>
    <property type="evidence" value="ECO:0007669"/>
    <property type="project" value="UniProtKB-KW"/>
</dbReference>
<comment type="function">
    <text evidence="4">Catalyzes ATP-dependent phosphorylation of adenosylcobinamide and addition of GMP to adenosylcobinamide phosphate.</text>
</comment>
<evidence type="ECO:0000256" key="5">
    <source>
        <dbReference type="ARBA" id="ARBA00004692"/>
    </source>
</evidence>
<dbReference type="AlphaFoldDB" id="A0A6A8MBB2"/>
<comment type="catalytic activity">
    <reaction evidence="2">
        <text>adenosylcob(III)inamide phosphate + GTP + H(+) = adenosylcob(III)inamide-GDP + diphosphate</text>
        <dbReference type="Rhea" id="RHEA:22712"/>
        <dbReference type="ChEBI" id="CHEBI:15378"/>
        <dbReference type="ChEBI" id="CHEBI:33019"/>
        <dbReference type="ChEBI" id="CHEBI:37565"/>
        <dbReference type="ChEBI" id="CHEBI:58502"/>
        <dbReference type="ChEBI" id="CHEBI:60487"/>
        <dbReference type="EC" id="2.7.7.62"/>
    </reaction>
</comment>
<evidence type="ECO:0000256" key="9">
    <source>
        <dbReference type="ARBA" id="ARBA00012523"/>
    </source>
</evidence>
<comment type="similarity">
    <text evidence="7">Belongs to the CobU/CobP family.</text>
</comment>
<evidence type="ECO:0000256" key="1">
    <source>
        <dbReference type="ARBA" id="ARBA00000312"/>
    </source>
</evidence>
<evidence type="ECO:0000256" key="7">
    <source>
        <dbReference type="ARBA" id="ARBA00007490"/>
    </source>
</evidence>
<evidence type="ECO:0000256" key="3">
    <source>
        <dbReference type="ARBA" id="ARBA00001522"/>
    </source>
</evidence>
<sequence length="177" mass="20186">MIILISGPNNSGKSAFAEELITGVKVQKKYDGNLIYIATMICRNEENEGRIIKHKLRRKDMGFRDIEEPFDLDNVHTDPGDRVLLEDLSNLLSNRIFDKGGSRQEVLEQLCRLEGRCDRLFIVTISGLDSEKYHGETASYINDLNYLNNTLSSMAQVHIEMKDHSPRCLKGSLNHVY</sequence>
<dbReference type="GO" id="GO:0043752">
    <property type="term" value="F:adenosylcobinamide kinase activity"/>
    <property type="evidence" value="ECO:0007669"/>
    <property type="project" value="UniProtKB-EC"/>
</dbReference>
<keyword evidence="11" id="KW-0808">Transferase</keyword>